<keyword evidence="2" id="KW-0732">Signal</keyword>
<feature type="disulfide bond" evidence="4">
    <location>
        <begin position="87"/>
        <end position="102"/>
    </location>
</feature>
<dbReference type="Proteomes" id="UP000004994">
    <property type="component" value="Chromosome 11"/>
</dbReference>
<feature type="disulfide bond" evidence="4">
    <location>
        <begin position="173"/>
        <end position="177"/>
    </location>
</feature>
<dbReference type="PANTHER" id="PTHR47849:SF6">
    <property type="entry name" value="CHITIN-BINDING LECTIN 1"/>
    <property type="match status" value="1"/>
</dbReference>
<reference evidence="6" key="1">
    <citation type="journal article" date="2012" name="Nature">
        <title>The tomato genome sequence provides insights into fleshy fruit evolution.</title>
        <authorList>
            <consortium name="Tomato Genome Consortium"/>
        </authorList>
    </citation>
    <scope>NUCLEOTIDE SEQUENCE [LARGE SCALE GENOMIC DNA]</scope>
    <source>
        <strain evidence="6">cv. Heinz 1706</strain>
    </source>
</reference>
<dbReference type="SUPFAM" id="SSF57016">
    <property type="entry name" value="Plant lectins/antimicrobial peptides"/>
    <property type="match status" value="3"/>
</dbReference>
<evidence type="ECO:0000256" key="4">
    <source>
        <dbReference type="PROSITE-ProRule" id="PRU00261"/>
    </source>
</evidence>
<dbReference type="EnsemblPlants" id="Solyc11g020530.2.1">
    <property type="protein sequence ID" value="Solyc11g020530.2.1"/>
    <property type="gene ID" value="Solyc11g020530.2"/>
</dbReference>
<keyword evidence="1 4" id="KW-0147">Chitin-binding</keyword>
<evidence type="ECO:0000259" key="5">
    <source>
        <dbReference type="PROSITE" id="PS50941"/>
    </source>
</evidence>
<feature type="disulfide bond" evidence="4">
    <location>
        <begin position="149"/>
        <end position="161"/>
    </location>
</feature>
<sequence>MKSTINFKRGCETQGGDRKCPTGQCCGISGSCSYPYPQGQCGLEASGRKCPKGVCYNYSGLCGNTLDYYDVDKCQSQCSGPFTQGRCGWQADNGSCPTVVCCSLSGWCGTTSCHCGCGKCQSQCKRPYPPSPPSITEGRCGKQTGGRKCPNGVCCSDLGWCGTTSIYYYPNRCQSQCSGSTGVYCSLDGWCGTTPAYCASGNCQSQCKNTLESTKNRMCGIKSFYL</sequence>
<feature type="domain" description="Chitin-binding type-1" evidence="5">
    <location>
        <begin position="137"/>
        <end position="179"/>
    </location>
</feature>
<comment type="caution">
    <text evidence="4">Lacks conserved residue(s) required for the propagation of feature annotation.</text>
</comment>
<evidence type="ECO:0000313" key="6">
    <source>
        <dbReference type="EnsemblPlants" id="Solyc11g020530.2.1"/>
    </source>
</evidence>
<keyword evidence="3 4" id="KW-1015">Disulfide bond</keyword>
<dbReference type="AlphaFoldDB" id="A0A3Q7IUR9"/>
<name>A0A3Q7IUR9_SOLLC</name>
<accession>A0A3Q7IUR9</accession>
<dbReference type="Gramene" id="Solyc11g020530.2.1">
    <property type="protein sequence ID" value="Solyc11g020530.2.1"/>
    <property type="gene ID" value="Solyc11g020530.2"/>
</dbReference>
<dbReference type="OMA" id="EYCANNC"/>
<feature type="disulfide bond" evidence="4">
    <location>
        <begin position="96"/>
        <end position="108"/>
    </location>
</feature>
<dbReference type="PROSITE" id="PS51257">
    <property type="entry name" value="PROKAR_LIPOPROTEIN"/>
    <property type="match status" value="1"/>
</dbReference>
<dbReference type="InterPro" id="IPR001002">
    <property type="entry name" value="Chitin-bd_1"/>
</dbReference>
<dbReference type="Gene3D" id="3.30.60.10">
    <property type="entry name" value="Endochitinase-like"/>
    <property type="match status" value="4"/>
</dbReference>
<feature type="disulfide bond" evidence="4">
    <location>
        <begin position="120"/>
        <end position="124"/>
    </location>
</feature>
<feature type="disulfide bond" evidence="4">
    <location>
        <begin position="101"/>
        <end position="115"/>
    </location>
</feature>
<dbReference type="GO" id="GO:0008061">
    <property type="term" value="F:chitin binding"/>
    <property type="evidence" value="ECO:0007669"/>
    <property type="project" value="UniProtKB-UniRule"/>
</dbReference>
<dbReference type="Pfam" id="PF00187">
    <property type="entry name" value="Chitin_bind_1"/>
    <property type="match status" value="2"/>
</dbReference>
<organism evidence="6">
    <name type="scientific">Solanum lycopersicum</name>
    <name type="common">Tomato</name>
    <name type="synonym">Lycopersicon esculentum</name>
    <dbReference type="NCBI Taxonomy" id="4081"/>
    <lineage>
        <taxon>Eukaryota</taxon>
        <taxon>Viridiplantae</taxon>
        <taxon>Streptophyta</taxon>
        <taxon>Embryophyta</taxon>
        <taxon>Tracheophyta</taxon>
        <taxon>Spermatophyta</taxon>
        <taxon>Magnoliopsida</taxon>
        <taxon>eudicotyledons</taxon>
        <taxon>Gunneridae</taxon>
        <taxon>Pentapetalae</taxon>
        <taxon>asterids</taxon>
        <taxon>lamiids</taxon>
        <taxon>Solanales</taxon>
        <taxon>Solanaceae</taxon>
        <taxon>Solanoideae</taxon>
        <taxon>Solaneae</taxon>
        <taxon>Solanum</taxon>
        <taxon>Solanum subgen. Lycopersicon</taxon>
    </lineage>
</organism>
<dbReference type="InterPro" id="IPR036861">
    <property type="entry name" value="Endochitinase-like_sf"/>
</dbReference>
<protein>
    <recommendedName>
        <fullName evidence="5">Chitin-binding type-1 domain-containing protein</fullName>
    </recommendedName>
</protein>
<keyword evidence="7" id="KW-1185">Reference proteome</keyword>
<feature type="disulfide bond" evidence="4">
    <location>
        <begin position="140"/>
        <end position="155"/>
    </location>
</feature>
<dbReference type="PROSITE" id="PS50941">
    <property type="entry name" value="CHIT_BIND_I_2"/>
    <property type="match status" value="2"/>
</dbReference>
<proteinExistence type="predicted"/>
<evidence type="ECO:0000256" key="3">
    <source>
        <dbReference type="ARBA" id="ARBA00023157"/>
    </source>
</evidence>
<dbReference type="InParanoid" id="A0A3Q7IUR9"/>
<evidence type="ECO:0000256" key="1">
    <source>
        <dbReference type="ARBA" id="ARBA00022669"/>
    </source>
</evidence>
<reference evidence="6" key="2">
    <citation type="submission" date="2019-01" db="UniProtKB">
        <authorList>
            <consortium name="EnsemblPlants"/>
        </authorList>
    </citation>
    <scope>IDENTIFICATION</scope>
    <source>
        <strain evidence="6">cv. Heinz 1706</strain>
    </source>
</reference>
<evidence type="ECO:0000256" key="2">
    <source>
        <dbReference type="ARBA" id="ARBA00022729"/>
    </source>
</evidence>
<dbReference type="PANTHER" id="PTHR47849">
    <property type="entry name" value="CHITIN-BINDING LECTIN 1"/>
    <property type="match status" value="1"/>
</dbReference>
<dbReference type="SMART" id="SM00270">
    <property type="entry name" value="ChtBD1"/>
    <property type="match status" value="4"/>
</dbReference>
<evidence type="ECO:0000313" key="7">
    <source>
        <dbReference type="Proteomes" id="UP000004994"/>
    </source>
</evidence>
<feature type="domain" description="Chitin-binding type-1" evidence="5">
    <location>
        <begin position="84"/>
        <end position="126"/>
    </location>
</feature>